<comment type="caution">
    <text evidence="7">The sequence shown here is derived from an EMBL/GenBank/DDBJ whole genome shotgun (WGS) entry which is preliminary data.</text>
</comment>
<comment type="subcellular location">
    <subcellularLocation>
        <location evidence="1">Membrane</location>
        <topology evidence="1">Multi-pass membrane protein</topology>
    </subcellularLocation>
</comment>
<dbReference type="Pfam" id="PF07690">
    <property type="entry name" value="MFS_1"/>
    <property type="match status" value="1"/>
</dbReference>
<keyword evidence="8" id="KW-1185">Reference proteome</keyword>
<accession>A0AAE1TYE1</accession>
<feature type="transmembrane region" description="Helical" evidence="6">
    <location>
        <begin position="287"/>
        <end position="306"/>
    </location>
</feature>
<feature type="transmembrane region" description="Helical" evidence="6">
    <location>
        <begin position="53"/>
        <end position="73"/>
    </location>
</feature>
<dbReference type="PANTHER" id="PTHR43385">
    <property type="entry name" value="RIBOFLAVIN TRANSPORTER RIBJ"/>
    <property type="match status" value="1"/>
</dbReference>
<feature type="transmembrane region" description="Helical" evidence="6">
    <location>
        <begin position="318"/>
        <end position="337"/>
    </location>
</feature>
<dbReference type="GO" id="GO:0016020">
    <property type="term" value="C:membrane"/>
    <property type="evidence" value="ECO:0007669"/>
    <property type="project" value="UniProtKB-SubCell"/>
</dbReference>
<keyword evidence="3 6" id="KW-0812">Transmembrane</keyword>
<keyword evidence="4 6" id="KW-1133">Transmembrane helix</keyword>
<feature type="transmembrane region" description="Helical" evidence="6">
    <location>
        <begin position="109"/>
        <end position="133"/>
    </location>
</feature>
<evidence type="ECO:0000256" key="2">
    <source>
        <dbReference type="ARBA" id="ARBA00022448"/>
    </source>
</evidence>
<feature type="transmembrane region" description="Helical" evidence="6">
    <location>
        <begin position="195"/>
        <end position="214"/>
    </location>
</feature>
<evidence type="ECO:0000313" key="7">
    <source>
        <dbReference type="EMBL" id="KAK4299704.1"/>
    </source>
</evidence>
<keyword evidence="2" id="KW-0813">Transport</keyword>
<gene>
    <name evidence="7" type="ORF">Pmani_028038</name>
</gene>
<keyword evidence="5 6" id="KW-0472">Membrane</keyword>
<proteinExistence type="predicted"/>
<dbReference type="SUPFAM" id="SSF103473">
    <property type="entry name" value="MFS general substrate transporter"/>
    <property type="match status" value="1"/>
</dbReference>
<dbReference type="InterPro" id="IPR011701">
    <property type="entry name" value="MFS"/>
</dbReference>
<evidence type="ECO:0000256" key="5">
    <source>
        <dbReference type="ARBA" id="ARBA00023136"/>
    </source>
</evidence>
<feature type="transmembrane region" description="Helical" evidence="6">
    <location>
        <begin position="379"/>
        <end position="398"/>
    </location>
</feature>
<dbReference type="Gene3D" id="1.20.1250.20">
    <property type="entry name" value="MFS general substrate transporter like domains"/>
    <property type="match status" value="1"/>
</dbReference>
<evidence type="ECO:0000313" key="8">
    <source>
        <dbReference type="Proteomes" id="UP001292094"/>
    </source>
</evidence>
<protein>
    <recommendedName>
        <fullName evidence="9">Oxalate:formate antiporter</fullName>
    </recommendedName>
</protein>
<feature type="transmembrane region" description="Helical" evidence="6">
    <location>
        <begin position="145"/>
        <end position="164"/>
    </location>
</feature>
<reference evidence="7" key="1">
    <citation type="submission" date="2023-11" db="EMBL/GenBank/DDBJ databases">
        <title>Genome assemblies of two species of porcelain crab, Petrolisthes cinctipes and Petrolisthes manimaculis (Anomura: Porcellanidae).</title>
        <authorList>
            <person name="Angst P."/>
        </authorList>
    </citation>
    <scope>NUCLEOTIDE SEQUENCE</scope>
    <source>
        <strain evidence="7">PB745_02</strain>
        <tissue evidence="7">Gill</tissue>
    </source>
</reference>
<name>A0AAE1TYE1_9EUCA</name>
<evidence type="ECO:0000256" key="4">
    <source>
        <dbReference type="ARBA" id="ARBA00022989"/>
    </source>
</evidence>
<evidence type="ECO:0008006" key="9">
    <source>
        <dbReference type="Google" id="ProtNLM"/>
    </source>
</evidence>
<feature type="transmembrane region" description="Helical" evidence="6">
    <location>
        <begin position="343"/>
        <end position="367"/>
    </location>
</feature>
<feature type="transmembrane region" description="Helical" evidence="6">
    <location>
        <begin position="12"/>
        <end position="33"/>
    </location>
</feature>
<dbReference type="PANTHER" id="PTHR43385:SF1">
    <property type="entry name" value="RIBOFLAVIN TRANSPORTER RIBJ"/>
    <property type="match status" value="1"/>
</dbReference>
<dbReference type="Proteomes" id="UP001292094">
    <property type="component" value="Unassembled WGS sequence"/>
</dbReference>
<evidence type="ECO:0000256" key="6">
    <source>
        <dbReference type="SAM" id="Phobius"/>
    </source>
</evidence>
<dbReference type="InterPro" id="IPR052983">
    <property type="entry name" value="MFS_Riboflavin_Transporter"/>
</dbReference>
<feature type="transmembrane region" description="Helical" evidence="6">
    <location>
        <begin position="85"/>
        <end position="103"/>
    </location>
</feature>
<organism evidence="7 8">
    <name type="scientific">Petrolisthes manimaculis</name>
    <dbReference type="NCBI Taxonomy" id="1843537"/>
    <lineage>
        <taxon>Eukaryota</taxon>
        <taxon>Metazoa</taxon>
        <taxon>Ecdysozoa</taxon>
        <taxon>Arthropoda</taxon>
        <taxon>Crustacea</taxon>
        <taxon>Multicrustacea</taxon>
        <taxon>Malacostraca</taxon>
        <taxon>Eumalacostraca</taxon>
        <taxon>Eucarida</taxon>
        <taxon>Decapoda</taxon>
        <taxon>Pleocyemata</taxon>
        <taxon>Anomura</taxon>
        <taxon>Galatheoidea</taxon>
        <taxon>Porcellanidae</taxon>
        <taxon>Petrolisthes</taxon>
    </lineage>
</organism>
<dbReference type="EMBL" id="JAWZYT010003184">
    <property type="protein sequence ID" value="KAK4299704.1"/>
    <property type="molecule type" value="Genomic_DNA"/>
</dbReference>
<dbReference type="GO" id="GO:0022857">
    <property type="term" value="F:transmembrane transporter activity"/>
    <property type="evidence" value="ECO:0007669"/>
    <property type="project" value="InterPro"/>
</dbReference>
<dbReference type="InterPro" id="IPR036259">
    <property type="entry name" value="MFS_trans_sf"/>
</dbReference>
<sequence length="432" mass="47874">MLEGKGFGRYGGICTVIGGILIHLTLGNIYSFGNMLTYIGSYMHQRVTTHVTYGNTIWVNSITTATQGLFMVFGGLVEHVVGSRITCFIGCTLLSAGIILTYYTINISLFAVIMTYGFLAGFGISLAYTTPLACGMKWYPESKGLVNGLIVAGFGLGALGSTSFQTQYLNPHNLPPDYNTGYFTEAEILDKVPSLFVALGFVFLVMQYIGCFLINKPSEDKAEEERKKVEEENKLLTLKGKSLKPTEIIYEKAFHVLWLMYFLNTIAVGYINAMYKSFGLTFIGDDHFLARIGSIVAIFNAGGRIYWGKLMDYYSFKIAMRILCLILMFLFGTFPLTQQLNKIGFGFWLCLIYFTFSGTFALMPTVVDKAFGAEYYSANYGLIFTSQALSGPLIALVNEMMWESLGYSGCFLIVACLISLSVLLTFFVPDGL</sequence>
<evidence type="ECO:0000256" key="3">
    <source>
        <dbReference type="ARBA" id="ARBA00022692"/>
    </source>
</evidence>
<evidence type="ECO:0000256" key="1">
    <source>
        <dbReference type="ARBA" id="ARBA00004141"/>
    </source>
</evidence>
<feature type="transmembrane region" description="Helical" evidence="6">
    <location>
        <begin position="253"/>
        <end position="275"/>
    </location>
</feature>
<feature type="transmembrane region" description="Helical" evidence="6">
    <location>
        <begin position="404"/>
        <end position="428"/>
    </location>
</feature>
<dbReference type="AlphaFoldDB" id="A0AAE1TYE1"/>